<dbReference type="EMBL" id="CM042882">
    <property type="protein sequence ID" value="KAI4380284.1"/>
    <property type="molecule type" value="Genomic_DNA"/>
</dbReference>
<accession>A0ACB9RRT8</accession>
<protein>
    <submittedName>
        <fullName evidence="1">Uncharacterized protein</fullName>
    </submittedName>
</protein>
<evidence type="ECO:0000313" key="2">
    <source>
        <dbReference type="Proteomes" id="UP001057402"/>
    </source>
</evidence>
<keyword evidence="2" id="KW-1185">Reference proteome</keyword>
<organism evidence="1 2">
    <name type="scientific">Melastoma candidum</name>
    <dbReference type="NCBI Taxonomy" id="119954"/>
    <lineage>
        <taxon>Eukaryota</taxon>
        <taxon>Viridiplantae</taxon>
        <taxon>Streptophyta</taxon>
        <taxon>Embryophyta</taxon>
        <taxon>Tracheophyta</taxon>
        <taxon>Spermatophyta</taxon>
        <taxon>Magnoliopsida</taxon>
        <taxon>eudicotyledons</taxon>
        <taxon>Gunneridae</taxon>
        <taxon>Pentapetalae</taxon>
        <taxon>rosids</taxon>
        <taxon>malvids</taxon>
        <taxon>Myrtales</taxon>
        <taxon>Melastomataceae</taxon>
        <taxon>Melastomatoideae</taxon>
        <taxon>Melastomateae</taxon>
        <taxon>Melastoma</taxon>
    </lineage>
</organism>
<comment type="caution">
    <text evidence="1">The sequence shown here is derived from an EMBL/GenBank/DDBJ whole genome shotgun (WGS) entry which is preliminary data.</text>
</comment>
<name>A0ACB9RRT8_9MYRT</name>
<sequence>MPDPSDIVPYHDPHDPIIPYGEHLLQYFQTHNPTLSDLTRPNISLPPTIYIQSGQLPPPQVPAECTPDPASAPPPTPAVITTAGEARPPDRFDDRALWSFAQGANIAKTCDSTDDASASAGSSNGSDTPMGNIEVGNTLAGRSGTVTDHCYMPVGDSEEMDFIGKDVAGINFKRPVVILPETPPTYSCTCCHVLRHITHTDGNHTAKLELHGRVGIISHGILENSYYHGMPSRSKPYEMFDFTKRSLGEVKEFLQQYMDERRLGRYIMLEDPLTPYYEAICVVLMEDPLNSEDFFDEATDSDGDEVNQVPAAAQPQPKKSSSRQKPSLAEQRERAAMMSVLDIAAYFHMPIENASKRLMLCPTVVKKICRRGGVRRWPYRKVKSLDNKIMRLSTKFEMLNSEEKASMQAQIHSRGSRFRAMYRITRYTSQSTIRRDVPTEMSLDLGRYRKKGMKYEWKTEIGTYLPDRKSSVISSIPFMPSHDKHMGVEAITARCMAWFSAATSSGSPLVFVNVQTEQIISSGRSISMGKENSTEMQRQQQQQRQTLQVVQGVRLWFLPGLSEMLLELVPMPHETWFRMDIKLTEEVRIIALIEMA</sequence>
<proteinExistence type="predicted"/>
<gene>
    <name evidence="1" type="ORF">MLD38_006491</name>
</gene>
<reference evidence="2" key="1">
    <citation type="journal article" date="2023" name="Front. Plant Sci.">
        <title>Chromosomal-level genome assembly of Melastoma candidum provides insights into trichome evolution.</title>
        <authorList>
            <person name="Zhong Y."/>
            <person name="Wu W."/>
            <person name="Sun C."/>
            <person name="Zou P."/>
            <person name="Liu Y."/>
            <person name="Dai S."/>
            <person name="Zhou R."/>
        </authorList>
    </citation>
    <scope>NUCLEOTIDE SEQUENCE [LARGE SCALE GENOMIC DNA]</scope>
</reference>
<dbReference type="Proteomes" id="UP001057402">
    <property type="component" value="Chromosome 3"/>
</dbReference>
<evidence type="ECO:0000313" key="1">
    <source>
        <dbReference type="EMBL" id="KAI4380284.1"/>
    </source>
</evidence>